<keyword evidence="1" id="KW-0472">Membrane</keyword>
<dbReference type="AlphaFoldDB" id="A0AAU2V9V5"/>
<gene>
    <name evidence="2" type="ORF">OG549_24275</name>
</gene>
<keyword evidence="1" id="KW-1133">Transmembrane helix</keyword>
<sequence>MGRPAILSVRITADARRAQQGAQVAQRAFSGLASTIKSMAVTAAAAAGIGGIGALAAKAIKSASEVEQNFGALDAVFKGSAGQMKKWAAQAAQSAGLSKESYSGMAVVLGASLKNQGVALGDVGKLTNSLITKGADLASMFGGTTAEAVDALTAAFRGEADPVERYGLNLSQTAVNAYKAAHASAKLTDTQARLALITEQSKDSTGNFAKEADTLQGQVQRLTAQWDNMVAALGAKVLPHLTEAATVVNAKVLPALGSLASTIGDNVGPVVLALGAWFQDKVLPVLSEVGDQIQTTVIPALVALGSWIGDNVVPVLQTLGTFIVEKVLPPLGTLAATIVTDVIPAIAAFAQWITQTVDDWAPLITTVTVFVALMSGPYLAAIIAANVRGLVWAATMGIQAAAMTAVRIATTVWTGAQWLLNAAMTANPVGAVIALVVALAAGIYVAYQKSSTFRGIVQACWEWLKKMGGYVGGAFKSAWDGLVSGFNAVKDAIGWVIDKVSSLINWLGKIKMPKVLSDIGGAIGGLLSSPAPKQANTLRAAGRNTQWLGGPRNAPSRGRTALALNPQFHLMVSIDGQQLQGRITRTVTRALTDDGARLAAGGWA</sequence>
<accession>A0AAU2V9V5</accession>
<evidence type="ECO:0000256" key="1">
    <source>
        <dbReference type="SAM" id="Phobius"/>
    </source>
</evidence>
<feature type="transmembrane region" description="Helical" evidence="1">
    <location>
        <begin position="390"/>
        <end position="409"/>
    </location>
</feature>
<proteinExistence type="predicted"/>
<dbReference type="EMBL" id="CP108318">
    <property type="protein sequence ID" value="WTW63514.1"/>
    <property type="molecule type" value="Genomic_DNA"/>
</dbReference>
<evidence type="ECO:0000313" key="2">
    <source>
        <dbReference type="EMBL" id="WTW63514.1"/>
    </source>
</evidence>
<feature type="transmembrane region" description="Helical" evidence="1">
    <location>
        <begin position="331"/>
        <end position="354"/>
    </location>
</feature>
<keyword evidence="1" id="KW-0812">Transmembrane</keyword>
<feature type="transmembrane region" description="Helical" evidence="1">
    <location>
        <begin position="360"/>
        <end position="383"/>
    </location>
</feature>
<name>A0AAU2V9V5_9ACTN</name>
<feature type="transmembrane region" description="Helical" evidence="1">
    <location>
        <begin position="429"/>
        <end position="447"/>
    </location>
</feature>
<evidence type="ECO:0008006" key="3">
    <source>
        <dbReference type="Google" id="ProtNLM"/>
    </source>
</evidence>
<protein>
    <recommendedName>
        <fullName evidence="3">Tape measure protein</fullName>
    </recommendedName>
</protein>
<reference evidence="2" key="1">
    <citation type="submission" date="2022-10" db="EMBL/GenBank/DDBJ databases">
        <title>The complete genomes of actinobacterial strains from the NBC collection.</title>
        <authorList>
            <person name="Joergensen T.S."/>
            <person name="Alvarez Arevalo M."/>
            <person name="Sterndorff E.B."/>
            <person name="Faurdal D."/>
            <person name="Vuksanovic O."/>
            <person name="Mourched A.-S."/>
            <person name="Charusanti P."/>
            <person name="Shaw S."/>
            <person name="Blin K."/>
            <person name="Weber T."/>
        </authorList>
    </citation>
    <scope>NUCLEOTIDE SEQUENCE</scope>
    <source>
        <strain evidence="2">NBC_00003</strain>
    </source>
</reference>
<organism evidence="2">
    <name type="scientific">Streptomyces sp. NBC_00003</name>
    <dbReference type="NCBI Taxonomy" id="2903608"/>
    <lineage>
        <taxon>Bacteria</taxon>
        <taxon>Bacillati</taxon>
        <taxon>Actinomycetota</taxon>
        <taxon>Actinomycetes</taxon>
        <taxon>Kitasatosporales</taxon>
        <taxon>Streptomycetaceae</taxon>
        <taxon>Streptomyces</taxon>
    </lineage>
</organism>